<evidence type="ECO:0000313" key="2">
    <source>
        <dbReference type="EMBL" id="KHJ93938.1"/>
    </source>
</evidence>
<evidence type="ECO:0000313" key="3">
    <source>
        <dbReference type="Proteomes" id="UP000053660"/>
    </source>
</evidence>
<keyword evidence="1" id="KW-0175">Coiled coil</keyword>
<accession>A0A0B1T8M9</accession>
<dbReference type="InterPro" id="IPR011990">
    <property type="entry name" value="TPR-like_helical_dom_sf"/>
</dbReference>
<dbReference type="AlphaFoldDB" id="A0A0B1T8M9"/>
<keyword evidence="3" id="KW-1185">Reference proteome</keyword>
<dbReference type="InterPro" id="IPR052769">
    <property type="entry name" value="TPR_domain_protein"/>
</dbReference>
<dbReference type="PANTHER" id="PTHR46014">
    <property type="entry name" value="TETRATRICOPEPTIDE REPEAT PROTEIN 1"/>
    <property type="match status" value="1"/>
</dbReference>
<dbReference type="EMBL" id="KN550540">
    <property type="protein sequence ID" value="KHJ93938.1"/>
    <property type="molecule type" value="Genomic_DNA"/>
</dbReference>
<dbReference type="SUPFAM" id="SSF48452">
    <property type="entry name" value="TPR-like"/>
    <property type="match status" value="1"/>
</dbReference>
<reference evidence="2 3" key="1">
    <citation type="submission" date="2014-03" db="EMBL/GenBank/DDBJ databases">
        <title>Draft genome of the hookworm Oesophagostomum dentatum.</title>
        <authorList>
            <person name="Mitreva M."/>
        </authorList>
    </citation>
    <scope>NUCLEOTIDE SEQUENCE [LARGE SCALE GENOMIC DNA]</scope>
    <source>
        <strain evidence="2 3">OD-Hann</strain>
    </source>
</reference>
<feature type="coiled-coil region" evidence="1">
    <location>
        <begin position="124"/>
        <end position="151"/>
    </location>
</feature>
<sequence length="159" mass="18306">MAIVEEVKEESEITVTVENLKKEGNEKFGQGDWPAAAEKYKEALNICPTENSLLRSVLLSNLSAAYIKQSLWEAAAESATEAITANAPNEKPLERRAFAYSNIPEKYQNAVEDYEKLKEQFPQRIHYQNKIRELQKRIEVRNEEMKNEMIAKLKQIGKF</sequence>
<dbReference type="Gene3D" id="1.25.40.10">
    <property type="entry name" value="Tetratricopeptide repeat domain"/>
    <property type="match status" value="1"/>
</dbReference>
<dbReference type="Proteomes" id="UP000053660">
    <property type="component" value="Unassembled WGS sequence"/>
</dbReference>
<gene>
    <name evidence="2" type="ORF">OESDEN_06146</name>
</gene>
<name>A0A0B1T8M9_OESDE</name>
<dbReference type="OrthoDB" id="1872379at2759"/>
<organism evidence="2 3">
    <name type="scientific">Oesophagostomum dentatum</name>
    <name type="common">Nodular worm</name>
    <dbReference type="NCBI Taxonomy" id="61180"/>
    <lineage>
        <taxon>Eukaryota</taxon>
        <taxon>Metazoa</taxon>
        <taxon>Ecdysozoa</taxon>
        <taxon>Nematoda</taxon>
        <taxon>Chromadorea</taxon>
        <taxon>Rhabditida</taxon>
        <taxon>Rhabditina</taxon>
        <taxon>Rhabditomorpha</taxon>
        <taxon>Strongyloidea</taxon>
        <taxon>Strongylidae</taxon>
        <taxon>Oesophagostomum</taxon>
    </lineage>
</organism>
<dbReference type="PANTHER" id="PTHR46014:SF1">
    <property type="entry name" value="TETRATRICOPEPTIDE REPEAT PROTEIN 1"/>
    <property type="match status" value="1"/>
</dbReference>
<proteinExistence type="predicted"/>
<evidence type="ECO:0000256" key="1">
    <source>
        <dbReference type="SAM" id="Coils"/>
    </source>
</evidence>
<protein>
    <submittedName>
        <fullName evidence="2">Tetratricopeptide repeat protein</fullName>
    </submittedName>
</protein>